<keyword evidence="2" id="KW-0227">DNA damage</keyword>
<accession>A0A0G4MFC7</accession>
<protein>
    <recommendedName>
        <fullName evidence="7">Non-homologous end-joining factor 1</fullName>
    </recommendedName>
</protein>
<dbReference type="GO" id="GO:0045027">
    <property type="term" value="F:DNA end binding"/>
    <property type="evidence" value="ECO:0007669"/>
    <property type="project" value="TreeGrafter"/>
</dbReference>
<dbReference type="InterPro" id="IPR053829">
    <property type="entry name" value="XLF-like_CC"/>
</dbReference>
<keyword evidence="12" id="KW-1185">Reference proteome</keyword>
<comment type="subcellular location">
    <subcellularLocation>
        <location evidence="1">Nucleus</location>
    </subcellularLocation>
</comment>
<gene>
    <name evidence="11" type="ORF">BN1708_005940</name>
</gene>
<dbReference type="AlphaFoldDB" id="A0A0G4MFC7"/>
<evidence type="ECO:0000256" key="4">
    <source>
        <dbReference type="ARBA" id="ARBA00023204"/>
    </source>
</evidence>
<feature type="domain" description="XLF-like N-terminal" evidence="9">
    <location>
        <begin position="7"/>
        <end position="126"/>
    </location>
</feature>
<dbReference type="InterPro" id="IPR015381">
    <property type="entry name" value="XLF-like_N"/>
</dbReference>
<dbReference type="Pfam" id="PF09302">
    <property type="entry name" value="XLF"/>
    <property type="match status" value="1"/>
</dbReference>
<evidence type="ECO:0000313" key="12">
    <source>
        <dbReference type="Proteomes" id="UP000044602"/>
    </source>
</evidence>
<feature type="non-terminal residue" evidence="11">
    <location>
        <position position="513"/>
    </location>
</feature>
<dbReference type="Pfam" id="PF21928">
    <property type="entry name" value="XLF_CC"/>
    <property type="match status" value="1"/>
</dbReference>
<dbReference type="GO" id="GO:0032807">
    <property type="term" value="C:DNA ligase IV complex"/>
    <property type="evidence" value="ECO:0007669"/>
    <property type="project" value="TreeGrafter"/>
</dbReference>
<dbReference type="CDD" id="cd22285">
    <property type="entry name" value="HD_XLF_N"/>
    <property type="match status" value="1"/>
</dbReference>
<evidence type="ECO:0000259" key="10">
    <source>
        <dbReference type="Pfam" id="PF21928"/>
    </source>
</evidence>
<comment type="similarity">
    <text evidence="6">Belongs to the XRCC4-XLF family. XLF subfamily.</text>
</comment>
<dbReference type="EMBL" id="CVQH01022416">
    <property type="protein sequence ID" value="CRK32988.1"/>
    <property type="molecule type" value="Genomic_DNA"/>
</dbReference>
<evidence type="ECO:0000256" key="6">
    <source>
        <dbReference type="ARBA" id="ARBA00025747"/>
    </source>
</evidence>
<feature type="compositionally biased region" description="Basic and acidic residues" evidence="8">
    <location>
        <begin position="311"/>
        <end position="324"/>
    </location>
</feature>
<dbReference type="GO" id="GO:0006303">
    <property type="term" value="P:double-strand break repair via nonhomologous end joining"/>
    <property type="evidence" value="ECO:0007669"/>
    <property type="project" value="UniProtKB-ARBA"/>
</dbReference>
<dbReference type="PANTHER" id="PTHR32235:SF1">
    <property type="entry name" value="NON-HOMOLOGOUS END-JOINING FACTOR 1"/>
    <property type="match status" value="1"/>
</dbReference>
<sequence>MARSTAWHQLPSSYPSDVPDLLVATEFTADSYVVRISDMAHVWVEEMDRRAIYKRSLAEDTSIDPTDSPQNMQAFLSRILSAFDASHAHHEGSRMSLSVTENDSLALDITCEVPGLQPFVWPMYFKRCAPSHVGTKLVLPLLQAEHARIRQVNSLLEIVQQKDVVMTKLLDKLEATGTRLENIFTALSAKQKVSRQTAEAKVRGLAPFRRAEWLAQLAVDHEAPRDVNSLLGVVFEAEATPTVPEMNYGDSPALDDWWTKVVAGQAIPIVGPKKAASHKEQTPPLEPVEPEDEDDFQVQSTPPHLSSARKRASEKQPAHPKANDDSTEDEEEHGVLQSSRTSRMPENKNESIRSGVLGSKRQTTQPPPLPPGSETESDNSDDNNATPLPLSLPPQAPSSPVAPTISKKQGFGHIGKSKAPEASKAPAFQSTDAITVPPDSKPVTRKLGQIGKKITNDTSANALTGSRGRPTERTENVEPRETSEDRANKKRDELQRELQRKANAGPARKKRKF</sequence>
<dbReference type="Gene3D" id="2.170.210.10">
    <property type="entry name" value="DNA double-strand break repair and VJ recombination XRCC4, N-terminal"/>
    <property type="match status" value="1"/>
</dbReference>
<evidence type="ECO:0000256" key="8">
    <source>
        <dbReference type="SAM" id="MobiDB-lite"/>
    </source>
</evidence>
<dbReference type="PANTHER" id="PTHR32235">
    <property type="entry name" value="NON-HOMOLOGOUS END-JOINING FACTOR 1"/>
    <property type="match status" value="1"/>
</dbReference>
<feature type="compositionally biased region" description="Basic and acidic residues" evidence="8">
    <location>
        <begin position="469"/>
        <end position="500"/>
    </location>
</feature>
<organism evidence="11 12">
    <name type="scientific">Verticillium longisporum</name>
    <name type="common">Verticillium dahliae var. longisporum</name>
    <dbReference type="NCBI Taxonomy" id="100787"/>
    <lineage>
        <taxon>Eukaryota</taxon>
        <taxon>Fungi</taxon>
        <taxon>Dikarya</taxon>
        <taxon>Ascomycota</taxon>
        <taxon>Pezizomycotina</taxon>
        <taxon>Sordariomycetes</taxon>
        <taxon>Hypocreomycetidae</taxon>
        <taxon>Glomerellales</taxon>
        <taxon>Plectosphaerellaceae</taxon>
        <taxon>Verticillium</taxon>
    </lineage>
</organism>
<dbReference type="InterPro" id="IPR038051">
    <property type="entry name" value="XRCC4-like_N_sf"/>
</dbReference>
<keyword evidence="4" id="KW-0234">DNA repair</keyword>
<proteinExistence type="inferred from homology"/>
<name>A0A0G4MFC7_VERLO</name>
<feature type="domain" description="XLF-like coiled-coil region" evidence="10">
    <location>
        <begin position="130"/>
        <end position="181"/>
    </location>
</feature>
<evidence type="ECO:0000256" key="1">
    <source>
        <dbReference type="ARBA" id="ARBA00004123"/>
    </source>
</evidence>
<evidence type="ECO:0000256" key="3">
    <source>
        <dbReference type="ARBA" id="ARBA00023125"/>
    </source>
</evidence>
<dbReference type="InterPro" id="IPR052287">
    <property type="entry name" value="NHEJ_factor"/>
</dbReference>
<keyword evidence="3" id="KW-0238">DNA-binding</keyword>
<reference evidence="11 12" key="1">
    <citation type="submission" date="2015-05" db="EMBL/GenBank/DDBJ databases">
        <authorList>
            <person name="Wang D.B."/>
            <person name="Wang M."/>
        </authorList>
    </citation>
    <scope>NUCLEOTIDE SEQUENCE [LARGE SCALE GENOMIC DNA]</scope>
    <source>
        <strain evidence="11">VL1</strain>
    </source>
</reference>
<evidence type="ECO:0000259" key="9">
    <source>
        <dbReference type="Pfam" id="PF09302"/>
    </source>
</evidence>
<keyword evidence="5" id="KW-0539">Nucleus</keyword>
<dbReference type="STRING" id="100787.A0A0G4MFC7"/>
<evidence type="ECO:0000313" key="11">
    <source>
        <dbReference type="EMBL" id="CRK32988.1"/>
    </source>
</evidence>
<feature type="region of interest" description="Disordered" evidence="8">
    <location>
        <begin position="272"/>
        <end position="513"/>
    </location>
</feature>
<evidence type="ECO:0000256" key="5">
    <source>
        <dbReference type="ARBA" id="ARBA00023242"/>
    </source>
</evidence>
<dbReference type="Proteomes" id="UP000044602">
    <property type="component" value="Unassembled WGS sequence"/>
</dbReference>
<evidence type="ECO:0000256" key="2">
    <source>
        <dbReference type="ARBA" id="ARBA00022763"/>
    </source>
</evidence>
<evidence type="ECO:0000256" key="7">
    <source>
        <dbReference type="ARBA" id="ARBA00044529"/>
    </source>
</evidence>